<keyword evidence="1" id="KW-1133">Transmembrane helix</keyword>
<accession>A0A078B7F8</accession>
<feature type="transmembrane region" description="Helical" evidence="1">
    <location>
        <begin position="12"/>
        <end position="32"/>
    </location>
</feature>
<keyword evidence="3" id="KW-1185">Reference proteome</keyword>
<dbReference type="EMBL" id="CCKQ01018393">
    <property type="protein sequence ID" value="CDW90349.1"/>
    <property type="molecule type" value="Genomic_DNA"/>
</dbReference>
<sequence>MLNLVTKLIPSSLNIIAHVTGIFVFHCISILAKKQDGFRGSYTISQITFTYKDAESIGFYTTNLLAQIIFPSPYVILRMPLLLISMLTPDIAEQKQQIQPSVLIHSTKPVSDDLYRKPSAEPSTTYIWWLALQTSPPTKIFMSSLFTNMAQIVTLAELTTLINKGLSQIDNEVQPLVVSKYLNLTLTVVGYQGLFVSMFIDQTLSHEIHDYITATDYPQINVIDQGLPQQLFPGRVYGYVLVPVDLDTSIVVRSVYPQVYLSVYELVNEIDTNQNLLNQKSYSGEILRRKVIPVCVNKNQIHFINIKWSRVRSIGSKQFKF</sequence>
<evidence type="ECO:0000313" key="2">
    <source>
        <dbReference type="EMBL" id="CDW90349.1"/>
    </source>
</evidence>
<dbReference type="InParanoid" id="A0A078B7F8"/>
<keyword evidence="1" id="KW-0812">Transmembrane</keyword>
<evidence type="ECO:0000313" key="3">
    <source>
        <dbReference type="Proteomes" id="UP000039865"/>
    </source>
</evidence>
<name>A0A078B7F8_STYLE</name>
<dbReference type="AlphaFoldDB" id="A0A078B7F8"/>
<evidence type="ECO:0000256" key="1">
    <source>
        <dbReference type="SAM" id="Phobius"/>
    </source>
</evidence>
<reference evidence="2 3" key="1">
    <citation type="submission" date="2014-06" db="EMBL/GenBank/DDBJ databases">
        <authorList>
            <person name="Swart Estienne"/>
        </authorList>
    </citation>
    <scope>NUCLEOTIDE SEQUENCE [LARGE SCALE GENOMIC DNA]</scope>
    <source>
        <strain evidence="2 3">130c</strain>
    </source>
</reference>
<keyword evidence="1" id="KW-0472">Membrane</keyword>
<dbReference type="Proteomes" id="UP000039865">
    <property type="component" value="Unassembled WGS sequence"/>
</dbReference>
<organism evidence="2 3">
    <name type="scientific">Stylonychia lemnae</name>
    <name type="common">Ciliate</name>
    <dbReference type="NCBI Taxonomy" id="5949"/>
    <lineage>
        <taxon>Eukaryota</taxon>
        <taxon>Sar</taxon>
        <taxon>Alveolata</taxon>
        <taxon>Ciliophora</taxon>
        <taxon>Intramacronucleata</taxon>
        <taxon>Spirotrichea</taxon>
        <taxon>Stichotrichia</taxon>
        <taxon>Sporadotrichida</taxon>
        <taxon>Oxytrichidae</taxon>
        <taxon>Stylonychinae</taxon>
        <taxon>Stylonychia</taxon>
    </lineage>
</organism>
<proteinExistence type="predicted"/>
<gene>
    <name evidence="2" type="primary">Contig17844.g18965</name>
    <name evidence="2" type="ORF">STYLEM_19491</name>
</gene>
<protein>
    <submittedName>
        <fullName evidence="2">Uncharacterized protein</fullName>
    </submittedName>
</protein>